<dbReference type="Proteomes" id="UP001445335">
    <property type="component" value="Unassembled WGS sequence"/>
</dbReference>
<dbReference type="Pfam" id="PF00160">
    <property type="entry name" value="Pro_isomerase"/>
    <property type="match status" value="1"/>
</dbReference>
<keyword evidence="4" id="KW-1185">Reference proteome</keyword>
<reference evidence="3 4" key="1">
    <citation type="journal article" date="2024" name="Nat. Commun.">
        <title>Phylogenomics reveals the evolutionary origins of lichenization in chlorophyte algae.</title>
        <authorList>
            <person name="Puginier C."/>
            <person name="Libourel C."/>
            <person name="Otte J."/>
            <person name="Skaloud P."/>
            <person name="Haon M."/>
            <person name="Grisel S."/>
            <person name="Petersen M."/>
            <person name="Berrin J.G."/>
            <person name="Delaux P.M."/>
            <person name="Dal Grande F."/>
            <person name="Keller J."/>
        </authorList>
    </citation>
    <scope>NUCLEOTIDE SEQUENCE [LARGE SCALE GENOMIC DNA]</scope>
    <source>
        <strain evidence="3 4">SAG 245.80</strain>
    </source>
</reference>
<dbReference type="InterPro" id="IPR002130">
    <property type="entry name" value="Cyclophilin-type_PPIase_dom"/>
</dbReference>
<dbReference type="SUPFAM" id="SSF50891">
    <property type="entry name" value="Cyclophilin-like"/>
    <property type="match status" value="1"/>
</dbReference>
<evidence type="ECO:0000259" key="2">
    <source>
        <dbReference type="PROSITE" id="PS50072"/>
    </source>
</evidence>
<feature type="compositionally biased region" description="Basic and acidic residues" evidence="1">
    <location>
        <begin position="32"/>
        <end position="41"/>
    </location>
</feature>
<dbReference type="Gene3D" id="2.40.100.10">
    <property type="entry name" value="Cyclophilin-like"/>
    <property type="match status" value="1"/>
</dbReference>
<sequence>MTRFCGDAVGVRAGRPKNFATGKERRRDMEVFQRTGRHPDLARGPSSDALPSLPERDLNRQHVFFDLRQGQETLGRLLVEVFEDAAPLAARHFLNRCREGSSEGLQGTCVHRLLPDLGLFFGTSRGHRGGAAVRRYPGLHHLAAGVVSISRGGEEVAITLAKALSLDPTHQVVGRVHGGAELLARLNRMRTGVDDMPFQRITVVASGLTDNQGTHETLAQAAARAARRGETAEQAKQRLEADSAVAREAVKDAIQSGFGQKRKALEALAAAPPAARRGVLDTMMLGGSSDSDSGSDDDGDPS</sequence>
<proteinExistence type="predicted"/>
<dbReference type="GO" id="GO:0003755">
    <property type="term" value="F:peptidyl-prolyl cis-trans isomerase activity"/>
    <property type="evidence" value="ECO:0007669"/>
    <property type="project" value="InterPro"/>
</dbReference>
<feature type="region of interest" description="Disordered" evidence="1">
    <location>
        <begin position="32"/>
        <end position="54"/>
    </location>
</feature>
<dbReference type="PROSITE" id="PS50072">
    <property type="entry name" value="CSA_PPIASE_2"/>
    <property type="match status" value="1"/>
</dbReference>
<name>A0AAW1QBN8_9CHLO</name>
<feature type="region of interest" description="Disordered" evidence="1">
    <location>
        <begin position="283"/>
        <end position="302"/>
    </location>
</feature>
<feature type="domain" description="PPIase cyclophilin-type" evidence="2">
    <location>
        <begin position="64"/>
        <end position="208"/>
    </location>
</feature>
<dbReference type="EMBL" id="JALJOU010000123">
    <property type="protein sequence ID" value="KAK9819272.1"/>
    <property type="molecule type" value="Genomic_DNA"/>
</dbReference>
<dbReference type="AlphaFoldDB" id="A0AAW1QBN8"/>
<accession>A0AAW1QBN8</accession>
<organism evidence="3 4">
    <name type="scientific">Elliptochloris bilobata</name>
    <dbReference type="NCBI Taxonomy" id="381761"/>
    <lineage>
        <taxon>Eukaryota</taxon>
        <taxon>Viridiplantae</taxon>
        <taxon>Chlorophyta</taxon>
        <taxon>core chlorophytes</taxon>
        <taxon>Trebouxiophyceae</taxon>
        <taxon>Trebouxiophyceae incertae sedis</taxon>
        <taxon>Elliptochloris clade</taxon>
        <taxon>Elliptochloris</taxon>
    </lineage>
</organism>
<feature type="compositionally biased region" description="Acidic residues" evidence="1">
    <location>
        <begin position="293"/>
        <end position="302"/>
    </location>
</feature>
<gene>
    <name evidence="3" type="ORF">WJX81_003438</name>
</gene>
<comment type="caution">
    <text evidence="3">The sequence shown here is derived from an EMBL/GenBank/DDBJ whole genome shotgun (WGS) entry which is preliminary data.</text>
</comment>
<evidence type="ECO:0000313" key="3">
    <source>
        <dbReference type="EMBL" id="KAK9819272.1"/>
    </source>
</evidence>
<protein>
    <recommendedName>
        <fullName evidence="2">PPIase cyclophilin-type domain-containing protein</fullName>
    </recommendedName>
</protein>
<evidence type="ECO:0000313" key="4">
    <source>
        <dbReference type="Proteomes" id="UP001445335"/>
    </source>
</evidence>
<dbReference type="InterPro" id="IPR029000">
    <property type="entry name" value="Cyclophilin-like_dom_sf"/>
</dbReference>
<evidence type="ECO:0000256" key="1">
    <source>
        <dbReference type="SAM" id="MobiDB-lite"/>
    </source>
</evidence>